<accession>A0AAV4U4P5</accession>
<evidence type="ECO:0000313" key="2">
    <source>
        <dbReference type="Proteomes" id="UP001054945"/>
    </source>
</evidence>
<sequence>MRHIYISTSNNSSILLNPLRAQITFQEESLTVACKFFKTSSRDFASLSFTGLRFLRSQRGIQGDIAEHPPLIVMSRNNADYSHFAVTGIISRPCITRVPG</sequence>
<reference evidence="1 2" key="1">
    <citation type="submission" date="2021-06" db="EMBL/GenBank/DDBJ databases">
        <title>Caerostris extrusa draft genome.</title>
        <authorList>
            <person name="Kono N."/>
            <person name="Arakawa K."/>
        </authorList>
    </citation>
    <scope>NUCLEOTIDE SEQUENCE [LARGE SCALE GENOMIC DNA]</scope>
</reference>
<dbReference type="Proteomes" id="UP001054945">
    <property type="component" value="Unassembled WGS sequence"/>
</dbReference>
<dbReference type="EMBL" id="BPLR01012269">
    <property type="protein sequence ID" value="GIY52647.1"/>
    <property type="molecule type" value="Genomic_DNA"/>
</dbReference>
<gene>
    <name evidence="1" type="ORF">CEXT_264621</name>
</gene>
<name>A0AAV4U4P5_CAEEX</name>
<proteinExistence type="predicted"/>
<protein>
    <submittedName>
        <fullName evidence="1">Uncharacterized protein</fullName>
    </submittedName>
</protein>
<organism evidence="1 2">
    <name type="scientific">Caerostris extrusa</name>
    <name type="common">Bark spider</name>
    <name type="synonym">Caerostris bankana</name>
    <dbReference type="NCBI Taxonomy" id="172846"/>
    <lineage>
        <taxon>Eukaryota</taxon>
        <taxon>Metazoa</taxon>
        <taxon>Ecdysozoa</taxon>
        <taxon>Arthropoda</taxon>
        <taxon>Chelicerata</taxon>
        <taxon>Arachnida</taxon>
        <taxon>Araneae</taxon>
        <taxon>Araneomorphae</taxon>
        <taxon>Entelegynae</taxon>
        <taxon>Araneoidea</taxon>
        <taxon>Araneidae</taxon>
        <taxon>Caerostris</taxon>
    </lineage>
</organism>
<keyword evidence="2" id="KW-1185">Reference proteome</keyword>
<dbReference type="AlphaFoldDB" id="A0AAV4U4P5"/>
<comment type="caution">
    <text evidence="1">The sequence shown here is derived from an EMBL/GenBank/DDBJ whole genome shotgun (WGS) entry which is preliminary data.</text>
</comment>
<evidence type="ECO:0000313" key="1">
    <source>
        <dbReference type="EMBL" id="GIY52647.1"/>
    </source>
</evidence>